<dbReference type="Pfam" id="PF12704">
    <property type="entry name" value="MacB_PCD"/>
    <property type="match status" value="1"/>
</dbReference>
<feature type="transmembrane region" description="Helical" evidence="7">
    <location>
        <begin position="367"/>
        <end position="386"/>
    </location>
</feature>
<dbReference type="EMBL" id="BMJA01000001">
    <property type="protein sequence ID" value="GGA20043.1"/>
    <property type="molecule type" value="Genomic_DNA"/>
</dbReference>
<protein>
    <submittedName>
        <fullName evidence="10">ABC transporter permease</fullName>
    </submittedName>
</protein>
<evidence type="ECO:0000256" key="1">
    <source>
        <dbReference type="ARBA" id="ARBA00004651"/>
    </source>
</evidence>
<evidence type="ECO:0000256" key="6">
    <source>
        <dbReference type="ARBA" id="ARBA00038076"/>
    </source>
</evidence>
<dbReference type="InterPro" id="IPR050250">
    <property type="entry name" value="Macrolide_Exporter_MacB"/>
</dbReference>
<evidence type="ECO:0000256" key="7">
    <source>
        <dbReference type="SAM" id="Phobius"/>
    </source>
</evidence>
<organism evidence="10 11">
    <name type="scientific">Dyella nitratireducens</name>
    <dbReference type="NCBI Taxonomy" id="1849580"/>
    <lineage>
        <taxon>Bacteria</taxon>
        <taxon>Pseudomonadati</taxon>
        <taxon>Pseudomonadota</taxon>
        <taxon>Gammaproteobacteria</taxon>
        <taxon>Lysobacterales</taxon>
        <taxon>Rhodanobacteraceae</taxon>
        <taxon>Dyella</taxon>
    </lineage>
</organism>
<evidence type="ECO:0000256" key="2">
    <source>
        <dbReference type="ARBA" id="ARBA00022475"/>
    </source>
</evidence>
<feature type="domain" description="MacB-like periplasmic core" evidence="9">
    <location>
        <begin position="71"/>
        <end position="257"/>
    </location>
</feature>
<dbReference type="Proteomes" id="UP000620046">
    <property type="component" value="Unassembled WGS sequence"/>
</dbReference>
<dbReference type="InterPro" id="IPR003838">
    <property type="entry name" value="ABC3_permease_C"/>
</dbReference>
<keyword evidence="5 7" id="KW-0472">Membrane</keyword>
<dbReference type="PANTHER" id="PTHR30572:SF4">
    <property type="entry name" value="ABC TRANSPORTER PERMEASE YTRF"/>
    <property type="match status" value="1"/>
</dbReference>
<evidence type="ECO:0000313" key="10">
    <source>
        <dbReference type="EMBL" id="GGA20043.1"/>
    </source>
</evidence>
<feature type="transmembrane region" description="Helical" evidence="7">
    <location>
        <begin position="333"/>
        <end position="355"/>
    </location>
</feature>
<accession>A0ABQ1FLH8</accession>
<feature type="transmembrane region" description="Helical" evidence="7">
    <location>
        <begin position="281"/>
        <end position="306"/>
    </location>
</feature>
<evidence type="ECO:0000256" key="5">
    <source>
        <dbReference type="ARBA" id="ARBA00023136"/>
    </source>
</evidence>
<evidence type="ECO:0000313" key="11">
    <source>
        <dbReference type="Proteomes" id="UP000620046"/>
    </source>
</evidence>
<comment type="similarity">
    <text evidence="6">Belongs to the ABC-4 integral membrane protein family.</text>
</comment>
<comment type="subcellular location">
    <subcellularLocation>
        <location evidence="1">Cell membrane</location>
        <topology evidence="1">Multi-pass membrane protein</topology>
    </subcellularLocation>
</comment>
<reference evidence="11" key="1">
    <citation type="journal article" date="2019" name="Int. J. Syst. Evol. Microbiol.">
        <title>The Global Catalogue of Microorganisms (GCM) 10K type strain sequencing project: providing services to taxonomists for standard genome sequencing and annotation.</title>
        <authorList>
            <consortium name="The Broad Institute Genomics Platform"/>
            <consortium name="The Broad Institute Genome Sequencing Center for Infectious Disease"/>
            <person name="Wu L."/>
            <person name="Ma J."/>
        </authorList>
    </citation>
    <scope>NUCLEOTIDE SEQUENCE [LARGE SCALE GENOMIC DNA]</scope>
    <source>
        <strain evidence="11">CGMCC 1.15439</strain>
    </source>
</reference>
<keyword evidence="3 7" id="KW-0812">Transmembrane</keyword>
<proteinExistence type="inferred from homology"/>
<evidence type="ECO:0000259" key="8">
    <source>
        <dbReference type="Pfam" id="PF02687"/>
    </source>
</evidence>
<dbReference type="PANTHER" id="PTHR30572">
    <property type="entry name" value="MEMBRANE COMPONENT OF TRANSPORTER-RELATED"/>
    <property type="match status" value="1"/>
</dbReference>
<keyword evidence="2" id="KW-1003">Cell membrane</keyword>
<evidence type="ECO:0000256" key="4">
    <source>
        <dbReference type="ARBA" id="ARBA00022989"/>
    </source>
</evidence>
<keyword evidence="4 7" id="KW-1133">Transmembrane helix</keyword>
<comment type="caution">
    <text evidence="10">The sequence shown here is derived from an EMBL/GenBank/DDBJ whole genome shotgun (WGS) entry which is preliminary data.</text>
</comment>
<evidence type="ECO:0000256" key="3">
    <source>
        <dbReference type="ARBA" id="ARBA00022692"/>
    </source>
</evidence>
<keyword evidence="11" id="KW-1185">Reference proteome</keyword>
<gene>
    <name evidence="10" type="primary">ybjZ</name>
    <name evidence="10" type="ORF">GCM10010981_05080</name>
</gene>
<dbReference type="RefSeq" id="WP_188792690.1">
    <property type="nucleotide sequence ID" value="NZ_BMJA01000001.1"/>
</dbReference>
<dbReference type="Pfam" id="PF02687">
    <property type="entry name" value="FtsX"/>
    <property type="match status" value="1"/>
</dbReference>
<sequence length="403" mass="43581">MHIAPILSALRRHRLATLLIALEIALACAVLCNACFLIASRVDQMHINSGVDEASLAQIKLDCDDCNDVDLNARVLSALRQIPGVQSVSVINAVPFGEHAGDAGIHLDAANQKPGGVVEFYVGGPGSFQALGLNLIQGALPQADDYRALNDFVPADASVWITHALAAHLWPGEDPLGREFWMDRYHYRVAGVVAHLARPSGGEGGPSTREWSVFVPGIPGKHFADNYLIRAQPESLQRVLRDARAAAIKAAPEAVLDQQQSRTIGELRNGYFQQDVAMTGILVGVIAALLLVTALGIVGLASFWVAQRRKQIGVRRALGATQRDILRYFQTENFLIVSMGVMLGMVLTYGLNIWLMLSYELPRLPVYYLPIGVLALWLLGQLAVLAPALRAAAVPPVVATRTE</sequence>
<dbReference type="InterPro" id="IPR025857">
    <property type="entry name" value="MacB_PCD"/>
</dbReference>
<evidence type="ECO:0000259" key="9">
    <source>
        <dbReference type="Pfam" id="PF12704"/>
    </source>
</evidence>
<feature type="domain" description="ABC3 transporter permease C-terminal" evidence="8">
    <location>
        <begin position="285"/>
        <end position="395"/>
    </location>
</feature>
<name>A0ABQ1FLH8_9GAMM</name>